<protein>
    <submittedName>
        <fullName evidence="1">Uncharacterized protein</fullName>
    </submittedName>
</protein>
<feature type="non-terminal residue" evidence="1">
    <location>
        <position position="1"/>
    </location>
</feature>
<evidence type="ECO:0000313" key="2">
    <source>
        <dbReference type="Proteomes" id="UP001497382"/>
    </source>
</evidence>
<sequence length="72" mass="8489">WEVGLLFLFARQALKRIHTFGDCRSSSSRISCTFMSQGFMIKEKYSMFCWSKRSWHTKISLETHLNSIHGRS</sequence>
<dbReference type="EMBL" id="CAXIEN010000202">
    <property type="protein sequence ID" value="CAL1286341.1"/>
    <property type="molecule type" value="Genomic_DNA"/>
</dbReference>
<gene>
    <name evidence="1" type="ORF">LARSCL_LOCUS14197</name>
</gene>
<evidence type="ECO:0000313" key="1">
    <source>
        <dbReference type="EMBL" id="CAL1286341.1"/>
    </source>
</evidence>
<name>A0AAV2AS14_9ARAC</name>
<accession>A0AAV2AS14</accession>
<dbReference type="Proteomes" id="UP001497382">
    <property type="component" value="Unassembled WGS sequence"/>
</dbReference>
<reference evidence="1 2" key="1">
    <citation type="submission" date="2024-04" db="EMBL/GenBank/DDBJ databases">
        <authorList>
            <person name="Rising A."/>
            <person name="Reimegard J."/>
            <person name="Sonavane S."/>
            <person name="Akerstrom W."/>
            <person name="Nylinder S."/>
            <person name="Hedman E."/>
            <person name="Kallberg Y."/>
        </authorList>
    </citation>
    <scope>NUCLEOTIDE SEQUENCE [LARGE SCALE GENOMIC DNA]</scope>
</reference>
<dbReference type="AlphaFoldDB" id="A0AAV2AS14"/>
<organism evidence="1 2">
    <name type="scientific">Larinioides sclopetarius</name>
    <dbReference type="NCBI Taxonomy" id="280406"/>
    <lineage>
        <taxon>Eukaryota</taxon>
        <taxon>Metazoa</taxon>
        <taxon>Ecdysozoa</taxon>
        <taxon>Arthropoda</taxon>
        <taxon>Chelicerata</taxon>
        <taxon>Arachnida</taxon>
        <taxon>Araneae</taxon>
        <taxon>Araneomorphae</taxon>
        <taxon>Entelegynae</taxon>
        <taxon>Araneoidea</taxon>
        <taxon>Araneidae</taxon>
        <taxon>Larinioides</taxon>
    </lineage>
</organism>
<proteinExistence type="predicted"/>
<keyword evidence="2" id="KW-1185">Reference proteome</keyword>
<comment type="caution">
    <text evidence="1">The sequence shown here is derived from an EMBL/GenBank/DDBJ whole genome shotgun (WGS) entry which is preliminary data.</text>
</comment>